<dbReference type="STRING" id="253628.A0A0D1YZG9"/>
<accession>A0A0D1YZG9</accession>
<dbReference type="OrthoDB" id="1470350at2759"/>
<dbReference type="RefSeq" id="XP_016215956.1">
    <property type="nucleotide sequence ID" value="XM_016356433.1"/>
</dbReference>
<organism evidence="5 6">
    <name type="scientific">Verruconis gallopava</name>
    <dbReference type="NCBI Taxonomy" id="253628"/>
    <lineage>
        <taxon>Eukaryota</taxon>
        <taxon>Fungi</taxon>
        <taxon>Dikarya</taxon>
        <taxon>Ascomycota</taxon>
        <taxon>Pezizomycotina</taxon>
        <taxon>Dothideomycetes</taxon>
        <taxon>Pleosporomycetidae</taxon>
        <taxon>Venturiales</taxon>
        <taxon>Sympoventuriaceae</taxon>
        <taxon>Verruconis</taxon>
    </lineage>
</organism>
<proteinExistence type="inferred from homology"/>
<dbReference type="PRINTS" id="PR00463">
    <property type="entry name" value="EP450I"/>
</dbReference>
<dbReference type="AlphaFoldDB" id="A0A0D1YZG9"/>
<dbReference type="Gene3D" id="1.10.630.10">
    <property type="entry name" value="Cytochrome P450"/>
    <property type="match status" value="1"/>
</dbReference>
<dbReference type="GeneID" id="27311231"/>
<comment type="similarity">
    <text evidence="1">Belongs to the cytochrome P450 family.</text>
</comment>
<dbReference type="Proteomes" id="UP000053259">
    <property type="component" value="Unassembled WGS sequence"/>
</dbReference>
<keyword evidence="3" id="KW-0408">Iron</keyword>
<evidence type="ECO:0000256" key="4">
    <source>
        <dbReference type="SAM" id="Phobius"/>
    </source>
</evidence>
<gene>
    <name evidence="5" type="ORF">PV09_03258</name>
</gene>
<evidence type="ECO:0000256" key="3">
    <source>
        <dbReference type="PIRSR" id="PIRSR602401-1"/>
    </source>
</evidence>
<name>A0A0D1YZG9_9PEZI</name>
<dbReference type="VEuPathDB" id="FungiDB:PV09_03258"/>
<dbReference type="InterPro" id="IPR001128">
    <property type="entry name" value="Cyt_P450"/>
</dbReference>
<dbReference type="PANTHER" id="PTHR24305:SF96">
    <property type="entry name" value="CYTOCHROME P450 MONOOXYGENASE STCB-RELATED"/>
    <property type="match status" value="1"/>
</dbReference>
<comment type="cofactor">
    <cofactor evidence="3">
        <name>heme</name>
        <dbReference type="ChEBI" id="CHEBI:30413"/>
    </cofactor>
</comment>
<dbReference type="HOGENOM" id="CLU_001570_14_2_1"/>
<dbReference type="GO" id="GO:0005506">
    <property type="term" value="F:iron ion binding"/>
    <property type="evidence" value="ECO:0007669"/>
    <property type="project" value="InterPro"/>
</dbReference>
<dbReference type="PRINTS" id="PR00385">
    <property type="entry name" value="P450"/>
</dbReference>
<dbReference type="PANTHER" id="PTHR24305">
    <property type="entry name" value="CYTOCHROME P450"/>
    <property type="match status" value="1"/>
</dbReference>
<dbReference type="CDD" id="cd11059">
    <property type="entry name" value="CYP_fungal"/>
    <property type="match status" value="1"/>
</dbReference>
<keyword evidence="3" id="KW-0349">Heme</keyword>
<protein>
    <submittedName>
        <fullName evidence="5">Uncharacterized protein</fullName>
    </submittedName>
</protein>
<dbReference type="InterPro" id="IPR050121">
    <property type="entry name" value="Cytochrome_P450_monoxygenase"/>
</dbReference>
<sequence length="507" mass="56448">MDTGHSADSLIVPILLRKHADGSLNYTRILATLAVVYIGVLLLQALARAFTSPLRHVPGPSWSRFTRLPLKKAIVSGRRIFFIDDLHRKYGDVVRIAPDEVSVADVDGFKKIHSVSSKFVKDGWYEELTIFPRQSVFTMQNKELHSARRKLFAKGFSKTYLRENYEGIIAEKARLAVEGIKKRALAGPVDILQWWTFLATDTVGQLGFGESFGMLEKGEKTDYIMTLERALVGNGIGAEMPLIRTIGSLLPGKVPKQMFKATDYILEYGQKAVDNAKSQKSETNLMANVLKEAEKENSSLDDLDVRVEATSLIFAGSGTTANTLSYFIWSVLKDPSLQEKIEDEVAKLPADFKDVDLEKLRWMNATLEETLRLYAAVPGSLPRIVPKGGVTIAGHYIPEGTTVGTQAYTLHRKEGIWPDAHSFKPERWLKESDLSAAAKTVMSAFGAGAYTCLGIHIAYMEMRYAAALFFRECRGAKLAASTTDKSMEMQNYFVITPKSHMCEITLQ</sequence>
<keyword evidence="3" id="KW-0479">Metal-binding</keyword>
<keyword evidence="6" id="KW-1185">Reference proteome</keyword>
<dbReference type="GO" id="GO:0020037">
    <property type="term" value="F:heme binding"/>
    <property type="evidence" value="ECO:0007669"/>
    <property type="project" value="InterPro"/>
</dbReference>
<dbReference type="SUPFAM" id="SSF48264">
    <property type="entry name" value="Cytochrome P450"/>
    <property type="match status" value="1"/>
</dbReference>
<dbReference type="InterPro" id="IPR002401">
    <property type="entry name" value="Cyt_P450_E_grp-I"/>
</dbReference>
<keyword evidence="4" id="KW-0812">Transmembrane</keyword>
<dbReference type="GO" id="GO:0004497">
    <property type="term" value="F:monooxygenase activity"/>
    <property type="evidence" value="ECO:0007669"/>
    <property type="project" value="InterPro"/>
</dbReference>
<keyword evidence="4" id="KW-1133">Transmembrane helix</keyword>
<dbReference type="InterPro" id="IPR036396">
    <property type="entry name" value="Cyt_P450_sf"/>
</dbReference>
<evidence type="ECO:0000256" key="1">
    <source>
        <dbReference type="ARBA" id="ARBA00010617"/>
    </source>
</evidence>
<feature type="transmembrane region" description="Helical" evidence="4">
    <location>
        <begin position="26"/>
        <end position="46"/>
    </location>
</feature>
<dbReference type="EMBL" id="KN847536">
    <property type="protein sequence ID" value="KIW06087.1"/>
    <property type="molecule type" value="Genomic_DNA"/>
</dbReference>
<evidence type="ECO:0000313" key="5">
    <source>
        <dbReference type="EMBL" id="KIW06087.1"/>
    </source>
</evidence>
<keyword evidence="2" id="KW-0560">Oxidoreductase</keyword>
<reference evidence="5 6" key="1">
    <citation type="submission" date="2015-01" db="EMBL/GenBank/DDBJ databases">
        <title>The Genome Sequence of Ochroconis gallopava CBS43764.</title>
        <authorList>
            <consortium name="The Broad Institute Genomics Platform"/>
            <person name="Cuomo C."/>
            <person name="de Hoog S."/>
            <person name="Gorbushina A."/>
            <person name="Stielow B."/>
            <person name="Teixiera M."/>
            <person name="Abouelleil A."/>
            <person name="Chapman S.B."/>
            <person name="Priest M."/>
            <person name="Young S.K."/>
            <person name="Wortman J."/>
            <person name="Nusbaum C."/>
            <person name="Birren B."/>
        </authorList>
    </citation>
    <scope>NUCLEOTIDE SEQUENCE [LARGE SCALE GENOMIC DNA]</scope>
    <source>
        <strain evidence="5 6">CBS 43764</strain>
    </source>
</reference>
<dbReference type="InParanoid" id="A0A0D1YZG9"/>
<dbReference type="GO" id="GO:0016705">
    <property type="term" value="F:oxidoreductase activity, acting on paired donors, with incorporation or reduction of molecular oxygen"/>
    <property type="evidence" value="ECO:0007669"/>
    <property type="project" value="InterPro"/>
</dbReference>
<keyword evidence="4" id="KW-0472">Membrane</keyword>
<dbReference type="Pfam" id="PF00067">
    <property type="entry name" value="p450"/>
    <property type="match status" value="1"/>
</dbReference>
<feature type="binding site" description="axial binding residue" evidence="3">
    <location>
        <position position="452"/>
    </location>
    <ligand>
        <name>heme</name>
        <dbReference type="ChEBI" id="CHEBI:30413"/>
    </ligand>
    <ligandPart>
        <name>Fe</name>
        <dbReference type="ChEBI" id="CHEBI:18248"/>
    </ligandPart>
</feature>
<evidence type="ECO:0000313" key="6">
    <source>
        <dbReference type="Proteomes" id="UP000053259"/>
    </source>
</evidence>
<evidence type="ECO:0000256" key="2">
    <source>
        <dbReference type="ARBA" id="ARBA00023002"/>
    </source>
</evidence>